<dbReference type="PANTHER" id="PTHR11527">
    <property type="entry name" value="HEAT-SHOCK PROTEIN 20 FAMILY MEMBER"/>
    <property type="match status" value="1"/>
</dbReference>
<evidence type="ECO:0000259" key="5">
    <source>
        <dbReference type="PROSITE" id="PS01031"/>
    </source>
</evidence>
<dbReference type="AlphaFoldDB" id="A0AAW1PUM6"/>
<proteinExistence type="inferred from homology"/>
<comment type="caution">
    <text evidence="6">The sequence shown here is derived from an EMBL/GenBank/DDBJ whole genome shotgun (WGS) entry which is preliminary data.</text>
</comment>
<dbReference type="Pfam" id="PF00011">
    <property type="entry name" value="HSP20"/>
    <property type="match status" value="1"/>
</dbReference>
<accession>A0AAW1PUM6</accession>
<dbReference type="PROSITE" id="PS01031">
    <property type="entry name" value="SHSP"/>
    <property type="match status" value="1"/>
</dbReference>
<dbReference type="InterPro" id="IPR031107">
    <property type="entry name" value="Small_HSP"/>
</dbReference>
<dbReference type="InterPro" id="IPR008978">
    <property type="entry name" value="HSP20-like_chaperone"/>
</dbReference>
<dbReference type="Proteomes" id="UP001465755">
    <property type="component" value="Unassembled WGS sequence"/>
</dbReference>
<organism evidence="6 7">
    <name type="scientific">Symbiochloris irregularis</name>
    <dbReference type="NCBI Taxonomy" id="706552"/>
    <lineage>
        <taxon>Eukaryota</taxon>
        <taxon>Viridiplantae</taxon>
        <taxon>Chlorophyta</taxon>
        <taxon>core chlorophytes</taxon>
        <taxon>Trebouxiophyceae</taxon>
        <taxon>Trebouxiales</taxon>
        <taxon>Trebouxiaceae</taxon>
        <taxon>Symbiochloris</taxon>
    </lineage>
</organism>
<dbReference type="EMBL" id="JALJOQ010000008">
    <property type="protein sequence ID" value="KAK9812182.1"/>
    <property type="molecule type" value="Genomic_DNA"/>
</dbReference>
<reference evidence="6 7" key="1">
    <citation type="journal article" date="2024" name="Nat. Commun.">
        <title>Phylogenomics reveals the evolutionary origins of lichenization in chlorophyte algae.</title>
        <authorList>
            <person name="Puginier C."/>
            <person name="Libourel C."/>
            <person name="Otte J."/>
            <person name="Skaloud P."/>
            <person name="Haon M."/>
            <person name="Grisel S."/>
            <person name="Petersen M."/>
            <person name="Berrin J.G."/>
            <person name="Delaux P.M."/>
            <person name="Dal Grande F."/>
            <person name="Keller J."/>
        </authorList>
    </citation>
    <scope>NUCLEOTIDE SEQUENCE [LARGE SCALE GENOMIC DNA]</scope>
    <source>
        <strain evidence="6 7">SAG 2036</strain>
    </source>
</reference>
<protein>
    <recommendedName>
        <fullName evidence="5">SHSP domain-containing protein</fullName>
    </recommendedName>
</protein>
<sequence length="223" mass="24584">MAQQLAAPRHCCTSQPGLPRQPSRVNLVPQRRSVMQPLSAHRRRYDYGYGGSSDGFNRAATSFMASTLGELLQQIERDWGVTMEAKTKDGASATATASATTSATPSKTVCPVDSMETDDDISFFVDVPGLDKRDLKIQVNQLDKTMTVSGERFQPVPSQDPDLATTKHINKFERAFGTFSRTVTLPETADPQLISAKVDKGVLRIKVLKQIKQEPEIQEVEID</sequence>
<keyword evidence="7" id="KW-1185">Reference proteome</keyword>
<evidence type="ECO:0000256" key="3">
    <source>
        <dbReference type="RuleBase" id="RU003616"/>
    </source>
</evidence>
<keyword evidence="1" id="KW-0346">Stress response</keyword>
<dbReference type="Gene3D" id="2.60.40.790">
    <property type="match status" value="1"/>
</dbReference>
<evidence type="ECO:0000313" key="6">
    <source>
        <dbReference type="EMBL" id="KAK9812182.1"/>
    </source>
</evidence>
<dbReference type="InterPro" id="IPR002068">
    <property type="entry name" value="A-crystallin/Hsp20_dom"/>
</dbReference>
<feature type="domain" description="SHSP" evidence="5">
    <location>
        <begin position="103"/>
        <end position="223"/>
    </location>
</feature>
<gene>
    <name evidence="6" type="ORF">WJX73_002412</name>
</gene>
<comment type="similarity">
    <text evidence="2 3">Belongs to the small heat shock protein (HSP20) family.</text>
</comment>
<feature type="region of interest" description="Disordered" evidence="4">
    <location>
        <begin position="1"/>
        <end position="22"/>
    </location>
</feature>
<evidence type="ECO:0000256" key="2">
    <source>
        <dbReference type="PROSITE-ProRule" id="PRU00285"/>
    </source>
</evidence>
<evidence type="ECO:0000313" key="7">
    <source>
        <dbReference type="Proteomes" id="UP001465755"/>
    </source>
</evidence>
<dbReference type="CDD" id="cd06464">
    <property type="entry name" value="ACD_sHsps-like"/>
    <property type="match status" value="1"/>
</dbReference>
<dbReference type="SUPFAM" id="SSF49764">
    <property type="entry name" value="HSP20-like chaperones"/>
    <property type="match status" value="1"/>
</dbReference>
<name>A0AAW1PUM6_9CHLO</name>
<evidence type="ECO:0000256" key="1">
    <source>
        <dbReference type="ARBA" id="ARBA00023016"/>
    </source>
</evidence>
<evidence type="ECO:0000256" key="4">
    <source>
        <dbReference type="SAM" id="MobiDB-lite"/>
    </source>
</evidence>